<feature type="transmembrane region" description="Helical" evidence="1">
    <location>
        <begin position="87"/>
        <end position="110"/>
    </location>
</feature>
<organism evidence="2 3">
    <name type="scientific">Ideonella azotifigens</name>
    <dbReference type="NCBI Taxonomy" id="513160"/>
    <lineage>
        <taxon>Bacteria</taxon>
        <taxon>Pseudomonadati</taxon>
        <taxon>Pseudomonadota</taxon>
        <taxon>Betaproteobacteria</taxon>
        <taxon>Burkholderiales</taxon>
        <taxon>Sphaerotilaceae</taxon>
        <taxon>Ideonella</taxon>
    </lineage>
</organism>
<evidence type="ECO:0000256" key="1">
    <source>
        <dbReference type="SAM" id="Phobius"/>
    </source>
</evidence>
<sequence>MVTPVHVEASTQARWSKRSKACAIHGWAVPAIYLLLFLTAIMGLDLGLLQLRNLTMRVTAIVYWLWLAWPCTYRWHSTNDPTNFVTAFFVGLIAWMACLPIMVPVTLIALGDGQIHM</sequence>
<proteinExistence type="predicted"/>
<dbReference type="Proteomes" id="UP001500279">
    <property type="component" value="Unassembled WGS sequence"/>
</dbReference>
<name>A0ABP3VR37_9BURK</name>
<gene>
    <name evidence="2" type="ORF">GCM10009107_55850</name>
</gene>
<keyword evidence="1" id="KW-0472">Membrane</keyword>
<feature type="transmembrane region" description="Helical" evidence="1">
    <location>
        <begin position="56"/>
        <end position="75"/>
    </location>
</feature>
<keyword evidence="1" id="KW-1133">Transmembrane helix</keyword>
<feature type="transmembrane region" description="Helical" evidence="1">
    <location>
        <begin position="24"/>
        <end position="44"/>
    </location>
</feature>
<comment type="caution">
    <text evidence="2">The sequence shown here is derived from an EMBL/GenBank/DDBJ whole genome shotgun (WGS) entry which is preliminary data.</text>
</comment>
<evidence type="ECO:0000313" key="3">
    <source>
        <dbReference type="Proteomes" id="UP001500279"/>
    </source>
</evidence>
<protein>
    <submittedName>
        <fullName evidence="2">Uncharacterized protein</fullName>
    </submittedName>
</protein>
<dbReference type="EMBL" id="BAAAEW010000045">
    <property type="protein sequence ID" value="GAA0767152.1"/>
    <property type="molecule type" value="Genomic_DNA"/>
</dbReference>
<evidence type="ECO:0000313" key="2">
    <source>
        <dbReference type="EMBL" id="GAA0767152.1"/>
    </source>
</evidence>
<dbReference type="RefSeq" id="WP_141290580.1">
    <property type="nucleotide sequence ID" value="NZ_BAAAEW010000045.1"/>
</dbReference>
<keyword evidence="3" id="KW-1185">Reference proteome</keyword>
<accession>A0ABP3VR37</accession>
<keyword evidence="1" id="KW-0812">Transmembrane</keyword>
<reference evidence="3" key="1">
    <citation type="journal article" date="2019" name="Int. J. Syst. Evol. Microbiol.">
        <title>The Global Catalogue of Microorganisms (GCM) 10K type strain sequencing project: providing services to taxonomists for standard genome sequencing and annotation.</title>
        <authorList>
            <consortium name="The Broad Institute Genomics Platform"/>
            <consortium name="The Broad Institute Genome Sequencing Center for Infectious Disease"/>
            <person name="Wu L."/>
            <person name="Ma J."/>
        </authorList>
    </citation>
    <scope>NUCLEOTIDE SEQUENCE [LARGE SCALE GENOMIC DNA]</scope>
    <source>
        <strain evidence="3">JCM 15503</strain>
    </source>
</reference>